<gene>
    <name evidence="2" type="ORF">FPZ45_20265</name>
</gene>
<dbReference type="Proteomes" id="UP000316330">
    <property type="component" value="Unassembled WGS sequence"/>
</dbReference>
<protein>
    <submittedName>
        <fullName evidence="2">Uncharacterized protein</fullName>
    </submittedName>
</protein>
<sequence>MNERSMDWESRVKQGLFTEEVFSDEMKRSVLEAVDRQPGYFSWQWKRLAGAVVLSIISVILIANWPYANVDKAASGLSDEMKMPVIFKPLDARNWTFGQVISQADPDILPGLSNKYNPLKNKTITQIPFSDIQLIDEKQIDGFGTILHYTLKPDSVTPHEVKGNPDYFGFAVNGSSRPKTLYHYGTGHMYDQQFSMTRLFGQEVLKIEQPVCRIDGETCVWYFNRDADGQVYSYMDLDAASYERDLDGDGKEEVVVVTHKQNQIYIFKEQDGQLLWASIRDILKVNQDDTIQYDDASGTFTVHSTLTGGEDAVSVYLYKEGSDSLVRIDSNGNIMQATDKPSS</sequence>
<dbReference type="RefSeq" id="WP_144705906.1">
    <property type="nucleotide sequence ID" value="NZ_VNJJ01000015.1"/>
</dbReference>
<keyword evidence="1" id="KW-0812">Transmembrane</keyword>
<evidence type="ECO:0000313" key="3">
    <source>
        <dbReference type="Proteomes" id="UP000316330"/>
    </source>
</evidence>
<dbReference type="OrthoDB" id="2556498at2"/>
<keyword evidence="3" id="KW-1185">Reference proteome</keyword>
<reference evidence="2 3" key="1">
    <citation type="submission" date="2019-07" db="EMBL/GenBank/DDBJ databases">
        <authorList>
            <person name="Kim J."/>
        </authorList>
    </citation>
    <scope>NUCLEOTIDE SEQUENCE [LARGE SCALE GENOMIC DNA]</scope>
    <source>
        <strain evidence="2 3">G13</strain>
    </source>
</reference>
<accession>A0A559J9Q0</accession>
<dbReference type="AlphaFoldDB" id="A0A559J9Q0"/>
<organism evidence="2 3">
    <name type="scientific">Cohnella terricola</name>
    <dbReference type="NCBI Taxonomy" id="1289167"/>
    <lineage>
        <taxon>Bacteria</taxon>
        <taxon>Bacillati</taxon>
        <taxon>Bacillota</taxon>
        <taxon>Bacilli</taxon>
        <taxon>Bacillales</taxon>
        <taxon>Paenibacillaceae</taxon>
        <taxon>Cohnella</taxon>
    </lineage>
</organism>
<keyword evidence="1" id="KW-1133">Transmembrane helix</keyword>
<name>A0A559J9Q0_9BACL</name>
<proteinExistence type="predicted"/>
<keyword evidence="1" id="KW-0472">Membrane</keyword>
<dbReference type="EMBL" id="VNJJ01000015">
    <property type="protein sequence ID" value="TVX96625.1"/>
    <property type="molecule type" value="Genomic_DNA"/>
</dbReference>
<evidence type="ECO:0000313" key="2">
    <source>
        <dbReference type="EMBL" id="TVX96625.1"/>
    </source>
</evidence>
<evidence type="ECO:0000256" key="1">
    <source>
        <dbReference type="SAM" id="Phobius"/>
    </source>
</evidence>
<comment type="caution">
    <text evidence="2">The sequence shown here is derived from an EMBL/GenBank/DDBJ whole genome shotgun (WGS) entry which is preliminary data.</text>
</comment>
<feature type="transmembrane region" description="Helical" evidence="1">
    <location>
        <begin position="48"/>
        <end position="68"/>
    </location>
</feature>